<dbReference type="OrthoDB" id="9784378at2"/>
<keyword evidence="1" id="KW-0479">Metal-binding</keyword>
<dbReference type="Proteomes" id="UP000019028">
    <property type="component" value="Chromosome"/>
</dbReference>
<dbReference type="GO" id="GO:0046872">
    <property type="term" value="F:metal ion binding"/>
    <property type="evidence" value="ECO:0007669"/>
    <property type="project" value="UniProtKB-KW"/>
</dbReference>
<dbReference type="HOGENOM" id="CLU_070320_0_0_6"/>
<dbReference type="Gene3D" id="3.60.21.10">
    <property type="match status" value="1"/>
</dbReference>
<organism evidence="6 7">
    <name type="scientific">Sodalis praecaptivus</name>
    <dbReference type="NCBI Taxonomy" id="1239307"/>
    <lineage>
        <taxon>Bacteria</taxon>
        <taxon>Pseudomonadati</taxon>
        <taxon>Pseudomonadota</taxon>
        <taxon>Gammaproteobacteria</taxon>
        <taxon>Enterobacterales</taxon>
        <taxon>Bruguierivoracaceae</taxon>
        <taxon>Sodalis</taxon>
    </lineage>
</organism>
<feature type="domain" description="Calcineurin-like phosphoesterase" evidence="5">
    <location>
        <begin position="1"/>
        <end position="194"/>
    </location>
</feature>
<dbReference type="KEGG" id="sod:Sant_0704"/>
<dbReference type="RefSeq" id="WP_025420933.1">
    <property type="nucleotide sequence ID" value="NZ_CP006569.1"/>
</dbReference>
<keyword evidence="7" id="KW-1185">Reference proteome</keyword>
<dbReference type="InterPro" id="IPR050884">
    <property type="entry name" value="CNP_phosphodiesterase-III"/>
</dbReference>
<comment type="similarity">
    <text evidence="4">Belongs to the cyclic nucleotide phosphodiesterase class-III family.</text>
</comment>
<protein>
    <submittedName>
        <fullName evidence="6">3',5'-cyclic-nucleotide phosphodiesterase</fullName>
    </submittedName>
</protein>
<dbReference type="InterPro" id="IPR029052">
    <property type="entry name" value="Metallo-depent_PP-like"/>
</dbReference>
<dbReference type="Pfam" id="PF00149">
    <property type="entry name" value="Metallophos"/>
    <property type="match status" value="1"/>
</dbReference>
<reference evidence="6 7" key="1">
    <citation type="journal article" date="2014" name="Genome Biol. Evol.">
        <title>Genome degeneration and adaptation in a nascent stage of symbiosis.</title>
        <authorList>
            <person name="Oakeson K.F."/>
            <person name="Gil R."/>
            <person name="Clayton A.L."/>
            <person name="Dunn D.M."/>
            <person name="von Niederhausern A.C."/>
            <person name="Hamil C."/>
            <person name="Aoyagi A."/>
            <person name="Duval B."/>
            <person name="Baca A."/>
            <person name="Silva F.J."/>
            <person name="Vallier A."/>
            <person name="Jackson D.G."/>
            <person name="Latorre A."/>
            <person name="Weiss R.B."/>
            <person name="Heddi A."/>
            <person name="Moya A."/>
            <person name="Dale C."/>
        </authorList>
    </citation>
    <scope>NUCLEOTIDE SEQUENCE [LARGE SCALE GENOMIC DNA]</scope>
    <source>
        <strain evidence="6 7">HS1</strain>
    </source>
</reference>
<dbReference type="AlphaFoldDB" id="W0HUB0"/>
<proteinExistence type="inferred from homology"/>
<evidence type="ECO:0000313" key="6">
    <source>
        <dbReference type="EMBL" id="AHF75800.1"/>
    </source>
</evidence>
<keyword evidence="3" id="KW-0408">Iron</keyword>
<gene>
    <name evidence="6" type="ORF">Sant_0704</name>
</gene>
<evidence type="ECO:0000259" key="5">
    <source>
        <dbReference type="Pfam" id="PF00149"/>
    </source>
</evidence>
<evidence type="ECO:0000256" key="1">
    <source>
        <dbReference type="ARBA" id="ARBA00022723"/>
    </source>
</evidence>
<dbReference type="EMBL" id="CP006569">
    <property type="protein sequence ID" value="AHF75800.1"/>
    <property type="molecule type" value="Genomic_DNA"/>
</dbReference>
<accession>W0HUB0</accession>
<dbReference type="PATRIC" id="fig|1239307.3.peg.761"/>
<dbReference type="PANTHER" id="PTHR42988:SF2">
    <property type="entry name" value="CYCLIC NUCLEOTIDE PHOSPHODIESTERASE CBUA0032-RELATED"/>
    <property type="match status" value="1"/>
</dbReference>
<dbReference type="GO" id="GO:0016787">
    <property type="term" value="F:hydrolase activity"/>
    <property type="evidence" value="ECO:0007669"/>
    <property type="project" value="UniProtKB-KW"/>
</dbReference>
<evidence type="ECO:0000313" key="7">
    <source>
        <dbReference type="Proteomes" id="UP000019028"/>
    </source>
</evidence>
<keyword evidence="2" id="KW-0378">Hydrolase</keyword>
<evidence type="ECO:0000256" key="2">
    <source>
        <dbReference type="ARBA" id="ARBA00022801"/>
    </source>
</evidence>
<name>W0HUB0_9GAMM</name>
<evidence type="ECO:0000256" key="3">
    <source>
        <dbReference type="ARBA" id="ARBA00023004"/>
    </source>
</evidence>
<evidence type="ECO:0000256" key="4">
    <source>
        <dbReference type="ARBA" id="ARBA00025742"/>
    </source>
</evidence>
<dbReference type="PANTHER" id="PTHR42988">
    <property type="entry name" value="PHOSPHOHYDROLASE"/>
    <property type="match status" value="1"/>
</dbReference>
<dbReference type="SUPFAM" id="SSF56300">
    <property type="entry name" value="Metallo-dependent phosphatases"/>
    <property type="match status" value="1"/>
</dbReference>
<sequence>MKVLQISDTHLLQEKDSLLLSVPVYQRYLDTLQFIVENQQQLQIDSIIVTGDISHDGSEASYASFLEGLAQLKLPFSLLMGNHDNQQEFVKCAAGMEYLRHISELGGDDWYFLSLDSVVNGEDYGVLDDDALVTFEECLKLKKHKNKAVFLHHHILPVGTPLVDVCNLRNADSFLALCKDYGVKFIGTGHAHTPFQTKWEDILISVSPAICYQWRNGTENISIFNCSGFNVICFADPVHIQTYFI</sequence>
<dbReference type="InterPro" id="IPR004843">
    <property type="entry name" value="Calcineurin-like_PHP"/>
</dbReference>